<name>A0AAW0I5K7_QUESU</name>
<dbReference type="EMBL" id="PKMF04002339">
    <property type="protein sequence ID" value="KAK7809467.1"/>
    <property type="molecule type" value="Genomic_DNA"/>
</dbReference>
<sequence>AVHIAETKGKGSIAAFLSNILRAEGYGFVLMLIFSSSFSDNVSKVGFIFLSSPHIQTIRERITLGRFGELVSAKTLNSIEHENGRISHFELVLGGPFLPHIECILRDKTLSVSSHVVSASDAGNQSTLNGISRINGRPYQSCDLVMQIERDIKLSGTYASFNYWPFELLKNL</sequence>
<dbReference type="SUPFAM" id="SSF53623">
    <property type="entry name" value="MurD-like peptide ligases, catalytic domain"/>
    <property type="match status" value="1"/>
</dbReference>
<evidence type="ECO:0000313" key="1">
    <source>
        <dbReference type="EMBL" id="KAK7809467.1"/>
    </source>
</evidence>
<dbReference type="InterPro" id="IPR036565">
    <property type="entry name" value="Mur-like_cat_sf"/>
</dbReference>
<dbReference type="AlphaFoldDB" id="A0AAW0I5K7"/>
<accession>A0AAW0I5K7</accession>
<comment type="caution">
    <text evidence="1">The sequence shown here is derived from an EMBL/GenBank/DDBJ whole genome shotgun (WGS) entry which is preliminary data.</text>
</comment>
<reference evidence="1 2" key="1">
    <citation type="journal article" date="2018" name="Sci. Data">
        <title>The draft genome sequence of cork oak.</title>
        <authorList>
            <person name="Ramos A.M."/>
            <person name="Usie A."/>
            <person name="Barbosa P."/>
            <person name="Barros P.M."/>
            <person name="Capote T."/>
            <person name="Chaves I."/>
            <person name="Simoes F."/>
            <person name="Abreu I."/>
            <person name="Carrasquinho I."/>
            <person name="Faro C."/>
            <person name="Guimaraes J.B."/>
            <person name="Mendonca D."/>
            <person name="Nobrega F."/>
            <person name="Rodrigues L."/>
            <person name="Saibo N.J.M."/>
            <person name="Varela M.C."/>
            <person name="Egas C."/>
            <person name="Matos J."/>
            <person name="Miguel C.M."/>
            <person name="Oliveira M.M."/>
            <person name="Ricardo C.P."/>
            <person name="Goncalves S."/>
        </authorList>
    </citation>
    <scope>NUCLEOTIDE SEQUENCE [LARGE SCALE GENOMIC DNA]</scope>
    <source>
        <strain evidence="2">cv. HL8</strain>
    </source>
</reference>
<dbReference type="Proteomes" id="UP000237347">
    <property type="component" value="Unassembled WGS sequence"/>
</dbReference>
<organism evidence="1 2">
    <name type="scientific">Quercus suber</name>
    <name type="common">Cork oak</name>
    <dbReference type="NCBI Taxonomy" id="58331"/>
    <lineage>
        <taxon>Eukaryota</taxon>
        <taxon>Viridiplantae</taxon>
        <taxon>Streptophyta</taxon>
        <taxon>Embryophyta</taxon>
        <taxon>Tracheophyta</taxon>
        <taxon>Spermatophyta</taxon>
        <taxon>Magnoliopsida</taxon>
        <taxon>eudicotyledons</taxon>
        <taxon>Gunneridae</taxon>
        <taxon>Pentapetalae</taxon>
        <taxon>rosids</taxon>
        <taxon>fabids</taxon>
        <taxon>Fagales</taxon>
        <taxon>Fagaceae</taxon>
        <taxon>Quercus</taxon>
    </lineage>
</organism>
<dbReference type="GO" id="GO:0005524">
    <property type="term" value="F:ATP binding"/>
    <property type="evidence" value="ECO:0007669"/>
    <property type="project" value="InterPro"/>
</dbReference>
<protein>
    <submittedName>
        <fullName evidence="1">Dihydrofolate synthetase</fullName>
    </submittedName>
</protein>
<gene>
    <name evidence="1" type="primary">DHFS_3</name>
    <name evidence="1" type="ORF">CFP56_004077</name>
</gene>
<keyword evidence="2" id="KW-1185">Reference proteome</keyword>
<proteinExistence type="predicted"/>
<evidence type="ECO:0000313" key="2">
    <source>
        <dbReference type="Proteomes" id="UP000237347"/>
    </source>
</evidence>
<dbReference type="Gene3D" id="3.40.1190.10">
    <property type="entry name" value="Mur-like, catalytic domain"/>
    <property type="match status" value="1"/>
</dbReference>
<feature type="non-terminal residue" evidence="1">
    <location>
        <position position="1"/>
    </location>
</feature>